<reference evidence="1 2" key="1">
    <citation type="journal article" date="2013" name="Genome Announc.">
        <title>Complete genome sequence of Myxococcus stipitatus strain DSM 14675, a fruiting myxobacterium.</title>
        <authorList>
            <person name="Huntley S."/>
            <person name="Kneip S."/>
            <person name="Treuner-Lange A."/>
            <person name="Sogaard-Andersen L."/>
        </authorList>
    </citation>
    <scope>NUCLEOTIDE SEQUENCE [LARGE SCALE GENOMIC DNA]</scope>
    <source>
        <strain evidence="2">DSM 14675 / JCM 12634 / Mx s8</strain>
    </source>
</reference>
<dbReference type="Proteomes" id="UP000011131">
    <property type="component" value="Chromosome"/>
</dbReference>
<dbReference type="SUPFAM" id="SSF52047">
    <property type="entry name" value="RNI-like"/>
    <property type="match status" value="1"/>
</dbReference>
<dbReference type="AlphaFoldDB" id="L7U0E7"/>
<proteinExistence type="predicted"/>
<name>L7U0E7_MYXSD</name>
<dbReference type="HOGENOM" id="CLU_902626_0_0_7"/>
<dbReference type="EMBL" id="CP004025">
    <property type="protein sequence ID" value="AGC42276.1"/>
    <property type="molecule type" value="Genomic_DNA"/>
</dbReference>
<dbReference type="STRING" id="1278073.MYSTI_00927"/>
<dbReference type="PATRIC" id="fig|1278073.3.peg.966"/>
<protein>
    <submittedName>
        <fullName evidence="1">Uncharacterized protein</fullName>
    </submittedName>
</protein>
<organism evidence="1 2">
    <name type="scientific">Myxococcus stipitatus (strain DSM 14675 / JCM 12634 / Mx s8)</name>
    <dbReference type="NCBI Taxonomy" id="1278073"/>
    <lineage>
        <taxon>Bacteria</taxon>
        <taxon>Pseudomonadati</taxon>
        <taxon>Myxococcota</taxon>
        <taxon>Myxococcia</taxon>
        <taxon>Myxococcales</taxon>
        <taxon>Cystobacterineae</taxon>
        <taxon>Myxococcaceae</taxon>
        <taxon>Myxococcus</taxon>
    </lineage>
</organism>
<evidence type="ECO:0000313" key="1">
    <source>
        <dbReference type="EMBL" id="AGC42276.1"/>
    </source>
</evidence>
<dbReference type="RefSeq" id="WP_015346539.1">
    <property type="nucleotide sequence ID" value="NC_020126.1"/>
</dbReference>
<sequence length="308" mass="34657">MPPTIQRTWGVLFNQWSEWSNKDPAAQLLLEMLADLGDAVERGSRDGAALEQAKQTFSKWNSRGTVKHDERDRMQAELVQALENLDNATLCSTCERGKALVEVFPAGNVYLAGKMPLPEIDFIKAASGIESFQGTKLGLKDVLLDAEVMDRLFRHDQVKSLCLLKCGYPENWDDFTLSLLPRLRKLVFYGAHASAAPGFMLDGLRRITTLRILEFIMADFLHHEDCYESLGQMYQLTTLSLARTLTREKSAGWEREVAMNVLKRLIKHGDLVELNLAWCSIFSEVDLKLLADELQKKGGHLIVSASKS</sequence>
<accession>L7U0E7</accession>
<gene>
    <name evidence="1" type="ordered locus">MYSTI_00927</name>
</gene>
<keyword evidence="2" id="KW-1185">Reference proteome</keyword>
<evidence type="ECO:0000313" key="2">
    <source>
        <dbReference type="Proteomes" id="UP000011131"/>
    </source>
</evidence>
<dbReference type="KEGG" id="msd:MYSTI_00927"/>